<dbReference type="EMBL" id="OUNR01000018">
    <property type="protein sequence ID" value="SPP66157.1"/>
    <property type="molecule type" value="Genomic_DNA"/>
</dbReference>
<dbReference type="GO" id="GO:0016757">
    <property type="term" value="F:glycosyltransferase activity"/>
    <property type="evidence" value="ECO:0007669"/>
    <property type="project" value="InterPro"/>
</dbReference>
<dbReference type="Pfam" id="PF00534">
    <property type="entry name" value="Glycos_transf_1"/>
    <property type="match status" value="1"/>
</dbReference>
<evidence type="ECO:0000313" key="3">
    <source>
        <dbReference type="EMBL" id="SPP66157.1"/>
    </source>
</evidence>
<dbReference type="InterPro" id="IPR028098">
    <property type="entry name" value="Glyco_trans_4-like_N"/>
</dbReference>
<accession>A0A330LA30</accession>
<dbReference type="PANTHER" id="PTHR45947">
    <property type="entry name" value="SULFOQUINOVOSYL TRANSFERASE SQD2"/>
    <property type="match status" value="1"/>
</dbReference>
<keyword evidence="3" id="KW-0808">Transferase</keyword>
<dbReference type="Pfam" id="PF13439">
    <property type="entry name" value="Glyco_transf_4"/>
    <property type="match status" value="1"/>
</dbReference>
<organism evidence="3 4">
    <name type="scientific">Nitrospira lenta</name>
    <dbReference type="NCBI Taxonomy" id="1436998"/>
    <lineage>
        <taxon>Bacteria</taxon>
        <taxon>Pseudomonadati</taxon>
        <taxon>Nitrospirota</taxon>
        <taxon>Nitrospiria</taxon>
        <taxon>Nitrospirales</taxon>
        <taxon>Nitrospiraceae</taxon>
        <taxon>Nitrospira</taxon>
    </lineage>
</organism>
<protein>
    <submittedName>
        <fullName evidence="3">Putative Glycosyl transferase group 1</fullName>
    </submittedName>
</protein>
<dbReference type="RefSeq" id="WP_121990355.1">
    <property type="nucleotide sequence ID" value="NZ_OUNR01000018.1"/>
</dbReference>
<dbReference type="InterPro" id="IPR001296">
    <property type="entry name" value="Glyco_trans_1"/>
</dbReference>
<evidence type="ECO:0000313" key="4">
    <source>
        <dbReference type="Proteomes" id="UP000248168"/>
    </source>
</evidence>
<name>A0A330LA30_9BACT</name>
<keyword evidence="4" id="KW-1185">Reference proteome</keyword>
<gene>
    <name evidence="3" type="ORF">NITLEN_50197</name>
</gene>
<dbReference type="Proteomes" id="UP000248168">
    <property type="component" value="Unassembled WGS sequence"/>
</dbReference>
<evidence type="ECO:0000259" key="2">
    <source>
        <dbReference type="Pfam" id="PF13439"/>
    </source>
</evidence>
<evidence type="ECO:0000259" key="1">
    <source>
        <dbReference type="Pfam" id="PF00534"/>
    </source>
</evidence>
<dbReference type="Gene3D" id="3.40.50.2000">
    <property type="entry name" value="Glycogen Phosphorylase B"/>
    <property type="match status" value="2"/>
</dbReference>
<feature type="domain" description="Glycosyltransferase subfamily 4-like N-terminal" evidence="2">
    <location>
        <begin position="13"/>
        <end position="188"/>
    </location>
</feature>
<dbReference type="InterPro" id="IPR050194">
    <property type="entry name" value="Glycosyltransferase_grp1"/>
</dbReference>
<dbReference type="SUPFAM" id="SSF53756">
    <property type="entry name" value="UDP-Glycosyltransferase/glycogen phosphorylase"/>
    <property type="match status" value="1"/>
</dbReference>
<feature type="domain" description="Glycosyl transferase family 1" evidence="1">
    <location>
        <begin position="202"/>
        <end position="356"/>
    </location>
</feature>
<dbReference type="InParanoid" id="A0A330LA30"/>
<dbReference type="OrthoDB" id="9810929at2"/>
<dbReference type="FunCoup" id="A0A330LA30">
    <property type="interactions" value="37"/>
</dbReference>
<reference evidence="4" key="1">
    <citation type="submission" date="2018-04" db="EMBL/GenBank/DDBJ databases">
        <authorList>
            <person name="Lucker S."/>
            <person name="Sakoula D."/>
        </authorList>
    </citation>
    <scope>NUCLEOTIDE SEQUENCE [LARGE SCALE GENOMIC DNA]</scope>
</reference>
<sequence length="388" mass="43137">MNVLLVVPWDQEVGGVASVVGNVARQLQKAGHHIWFLHPGEASSLKATVTKWNFPGYELNLRNPFVPESPVKSVLGFAFYLFHTLHQLRTLLARHDIDIVNIHYPIGSGVYFSLLRHFCRFKLVISVHGGDLFPRGAPERRYPKALEILITSADWLVAPSKSTLDAALARFPGFRTKSSAIHNAVDLTEFGTEEWDVLQSGRFVLCIALLQPRKAVDVLIKAFQLLGQAHPEMELWLAGDGPLRGQLEDLVSRLNLTQKVKFLGSQDRIGVKKLLRQCTLLVLPSRAEPFGIAILEAFSSMKPVVASAVGGIPEIIEDGRNGILVEPENPQALRDAISKVWIDPVLAEQLGRAGYETVRKHFQWEVASARYEAIFLNLLGRNDRPTVG</sequence>
<dbReference type="PANTHER" id="PTHR45947:SF3">
    <property type="entry name" value="SULFOQUINOVOSYL TRANSFERASE SQD2"/>
    <property type="match status" value="1"/>
</dbReference>
<proteinExistence type="predicted"/>
<dbReference type="AlphaFoldDB" id="A0A330LA30"/>
<dbReference type="CDD" id="cd03801">
    <property type="entry name" value="GT4_PimA-like"/>
    <property type="match status" value="1"/>
</dbReference>